<reference evidence="3 4" key="1">
    <citation type="submission" date="2020-08" db="EMBL/GenBank/DDBJ databases">
        <title>Genomic Encyclopedia of Type Strains, Phase IV (KMG-IV): sequencing the most valuable type-strain genomes for metagenomic binning, comparative biology and taxonomic classification.</title>
        <authorList>
            <person name="Goeker M."/>
        </authorList>
    </citation>
    <scope>NUCLEOTIDE SEQUENCE [LARGE SCALE GENOMIC DNA]</scope>
    <source>
        <strain evidence="3 4">DSM 103336</strain>
    </source>
</reference>
<evidence type="ECO:0000259" key="2">
    <source>
        <dbReference type="Pfam" id="PF18557"/>
    </source>
</evidence>
<feature type="domain" description="Anti-sigma factor NepR" evidence="2">
    <location>
        <begin position="29"/>
        <end position="57"/>
    </location>
</feature>
<protein>
    <recommendedName>
        <fullName evidence="2">Anti-sigma factor NepR domain-containing protein</fullName>
    </recommendedName>
</protein>
<dbReference type="EMBL" id="JACIJR010000001">
    <property type="protein sequence ID" value="MBB5727596.1"/>
    <property type="molecule type" value="Genomic_DNA"/>
</dbReference>
<comment type="caution">
    <text evidence="3">The sequence shown here is derived from an EMBL/GenBank/DDBJ whole genome shotgun (WGS) entry which is preliminary data.</text>
</comment>
<evidence type="ECO:0000256" key="1">
    <source>
        <dbReference type="SAM" id="MobiDB-lite"/>
    </source>
</evidence>
<dbReference type="Pfam" id="PF18557">
    <property type="entry name" value="NepR"/>
    <property type="match status" value="1"/>
</dbReference>
<dbReference type="AlphaFoldDB" id="A0A7W9BP64"/>
<dbReference type="Proteomes" id="UP000546701">
    <property type="component" value="Unassembled WGS sequence"/>
</dbReference>
<sequence length="58" mass="5914">MAPEAKKQAGTPGKAGKRPAPDAAIGDANVGQALRSAYQRTVNEDVPADLLDLLGKLG</sequence>
<gene>
    <name evidence="3" type="ORF">FHS99_000052</name>
</gene>
<accession>A0A7W9BP64</accession>
<dbReference type="OrthoDB" id="7580506at2"/>
<organism evidence="3 4">
    <name type="scientific">Sphingomonas prati</name>
    <dbReference type="NCBI Taxonomy" id="1843237"/>
    <lineage>
        <taxon>Bacteria</taxon>
        <taxon>Pseudomonadati</taxon>
        <taxon>Pseudomonadota</taxon>
        <taxon>Alphaproteobacteria</taxon>
        <taxon>Sphingomonadales</taxon>
        <taxon>Sphingomonadaceae</taxon>
        <taxon>Sphingomonas</taxon>
    </lineage>
</organism>
<feature type="region of interest" description="Disordered" evidence="1">
    <location>
        <begin position="1"/>
        <end position="26"/>
    </location>
</feature>
<keyword evidence="4" id="KW-1185">Reference proteome</keyword>
<dbReference type="RefSeq" id="WP_157175373.1">
    <property type="nucleotide sequence ID" value="NZ_BMJP01000001.1"/>
</dbReference>
<dbReference type="InterPro" id="IPR041649">
    <property type="entry name" value="NepR"/>
</dbReference>
<evidence type="ECO:0000313" key="4">
    <source>
        <dbReference type="Proteomes" id="UP000546701"/>
    </source>
</evidence>
<evidence type="ECO:0000313" key="3">
    <source>
        <dbReference type="EMBL" id="MBB5727596.1"/>
    </source>
</evidence>
<name>A0A7W9BP64_9SPHN</name>
<proteinExistence type="predicted"/>